<evidence type="ECO:0000313" key="2">
    <source>
        <dbReference type="Proteomes" id="UP000598174"/>
    </source>
</evidence>
<protein>
    <recommendedName>
        <fullName evidence="3">Excreted virulence factor EspC (Type VII ESX diderm)</fullName>
    </recommendedName>
</protein>
<accession>A0A919J0Q2</accession>
<dbReference type="Gene3D" id="1.10.287.1060">
    <property type="entry name" value="ESAT-6-like"/>
    <property type="match status" value="1"/>
</dbReference>
<dbReference type="EMBL" id="BOMM01000015">
    <property type="protein sequence ID" value="GIE10284.1"/>
    <property type="molecule type" value="Genomic_DNA"/>
</dbReference>
<name>A0A919J0Q2_9ACTN</name>
<reference evidence="1" key="1">
    <citation type="submission" date="2021-01" db="EMBL/GenBank/DDBJ databases">
        <title>Whole genome shotgun sequence of Actinoplanes ferrugineus NBRC 15555.</title>
        <authorList>
            <person name="Komaki H."/>
            <person name="Tamura T."/>
        </authorList>
    </citation>
    <scope>NUCLEOTIDE SEQUENCE</scope>
    <source>
        <strain evidence="1">NBRC 15555</strain>
    </source>
</reference>
<gene>
    <name evidence="1" type="ORF">Afe05nite_21240</name>
</gene>
<dbReference type="GO" id="GO:0009306">
    <property type="term" value="P:protein secretion"/>
    <property type="evidence" value="ECO:0007669"/>
    <property type="project" value="InterPro"/>
</dbReference>
<dbReference type="RefSeq" id="WP_203816855.1">
    <property type="nucleotide sequence ID" value="NZ_BAAABP010000031.1"/>
</dbReference>
<dbReference type="InterPro" id="IPR022536">
    <property type="entry name" value="EspC"/>
</dbReference>
<sequence length="101" mass="11213">MTVQVKSDHLRVAARKLREEAAESLRRAAEQLAVPEKQYGVAAAFDHYTTAAAYRAYATAMEEEFRLLEQACRQLADALEQTAGDYDRADKASAHRVGGVR</sequence>
<dbReference type="Proteomes" id="UP000598174">
    <property type="component" value="Unassembled WGS sequence"/>
</dbReference>
<evidence type="ECO:0008006" key="3">
    <source>
        <dbReference type="Google" id="ProtNLM"/>
    </source>
</evidence>
<evidence type="ECO:0000313" key="1">
    <source>
        <dbReference type="EMBL" id="GIE10284.1"/>
    </source>
</evidence>
<dbReference type="Pfam" id="PF10824">
    <property type="entry name" value="T7SS_ESX_EspC"/>
    <property type="match status" value="1"/>
</dbReference>
<comment type="caution">
    <text evidence="1">The sequence shown here is derived from an EMBL/GenBank/DDBJ whole genome shotgun (WGS) entry which is preliminary data.</text>
</comment>
<organism evidence="1 2">
    <name type="scientific">Paractinoplanes ferrugineus</name>
    <dbReference type="NCBI Taxonomy" id="113564"/>
    <lineage>
        <taxon>Bacteria</taxon>
        <taxon>Bacillati</taxon>
        <taxon>Actinomycetota</taxon>
        <taxon>Actinomycetes</taxon>
        <taxon>Micromonosporales</taxon>
        <taxon>Micromonosporaceae</taxon>
        <taxon>Paractinoplanes</taxon>
    </lineage>
</organism>
<dbReference type="AlphaFoldDB" id="A0A919J0Q2"/>
<proteinExistence type="predicted"/>
<keyword evidence="2" id="KW-1185">Reference proteome</keyword>